<gene>
    <name evidence="1" type="ORF">LCGC14_0960580</name>
</gene>
<evidence type="ECO:0000313" key="1">
    <source>
        <dbReference type="EMBL" id="KKN17950.1"/>
    </source>
</evidence>
<organism evidence="1">
    <name type="scientific">marine sediment metagenome</name>
    <dbReference type="NCBI Taxonomy" id="412755"/>
    <lineage>
        <taxon>unclassified sequences</taxon>
        <taxon>metagenomes</taxon>
        <taxon>ecological metagenomes</taxon>
    </lineage>
</organism>
<protein>
    <submittedName>
        <fullName evidence="1">Uncharacterized protein</fullName>
    </submittedName>
</protein>
<name>A0A0F9NEJ7_9ZZZZ</name>
<dbReference type="EMBL" id="LAZR01003473">
    <property type="protein sequence ID" value="KKN17950.1"/>
    <property type="molecule type" value="Genomic_DNA"/>
</dbReference>
<proteinExistence type="predicted"/>
<reference evidence="1" key="1">
    <citation type="journal article" date="2015" name="Nature">
        <title>Complex archaea that bridge the gap between prokaryotes and eukaryotes.</title>
        <authorList>
            <person name="Spang A."/>
            <person name="Saw J.H."/>
            <person name="Jorgensen S.L."/>
            <person name="Zaremba-Niedzwiedzka K."/>
            <person name="Martijn J."/>
            <person name="Lind A.E."/>
            <person name="van Eijk R."/>
            <person name="Schleper C."/>
            <person name="Guy L."/>
            <person name="Ettema T.J."/>
        </authorList>
    </citation>
    <scope>NUCLEOTIDE SEQUENCE</scope>
</reference>
<accession>A0A0F9NEJ7</accession>
<dbReference type="AlphaFoldDB" id="A0A0F9NEJ7"/>
<sequence length="44" mass="5150">MSYHIKDDKGDIIASFVNECDRDYCQDALSNVFDDCEFFAYTDE</sequence>
<comment type="caution">
    <text evidence="1">The sequence shown here is derived from an EMBL/GenBank/DDBJ whole genome shotgun (WGS) entry which is preliminary data.</text>
</comment>